<keyword evidence="2" id="KW-1185">Reference proteome</keyword>
<dbReference type="RefSeq" id="WP_330195219.1">
    <property type="nucleotide sequence ID" value="NZ_JAZDRO010000001.1"/>
</dbReference>
<dbReference type="EMBL" id="JAZDRO010000001">
    <property type="protein sequence ID" value="MEE2565687.1"/>
    <property type="molecule type" value="Genomic_DNA"/>
</dbReference>
<organism evidence="1 2">
    <name type="scientific">Hyphobacterium marinum</name>
    <dbReference type="NCBI Taxonomy" id="3116574"/>
    <lineage>
        <taxon>Bacteria</taxon>
        <taxon>Pseudomonadati</taxon>
        <taxon>Pseudomonadota</taxon>
        <taxon>Alphaproteobacteria</taxon>
        <taxon>Maricaulales</taxon>
        <taxon>Maricaulaceae</taxon>
        <taxon>Hyphobacterium</taxon>
    </lineage>
</organism>
<gene>
    <name evidence="1" type="ORF">V0U35_03265</name>
</gene>
<dbReference type="Pfam" id="PF11390">
    <property type="entry name" value="FdsD"/>
    <property type="match status" value="1"/>
</dbReference>
<comment type="caution">
    <text evidence="1">The sequence shown here is derived from an EMBL/GenBank/DDBJ whole genome shotgun (WGS) entry which is preliminary data.</text>
</comment>
<accession>A0ABU7LVV5</accession>
<evidence type="ECO:0000313" key="2">
    <source>
        <dbReference type="Proteomes" id="UP001310692"/>
    </source>
</evidence>
<protein>
    <submittedName>
        <fullName evidence="1">Formate dehydrogenase subunit delta</fullName>
    </submittedName>
</protein>
<dbReference type="InterPro" id="IPR021074">
    <property type="entry name" value="Formate_DH_dsu"/>
</dbReference>
<reference evidence="1 2" key="1">
    <citation type="submission" date="2024-01" db="EMBL/GenBank/DDBJ databases">
        <title>Hyphobacterium bacterium isolated from marine sediment.</title>
        <authorList>
            <person name="Zhao S."/>
        </authorList>
    </citation>
    <scope>NUCLEOTIDE SEQUENCE [LARGE SCALE GENOMIC DNA]</scope>
    <source>
        <strain evidence="1 2">Y60-23</strain>
    </source>
</reference>
<name>A0ABU7LVV5_9PROT</name>
<sequence>MRDEDLIRMARQIADFFEPYGHEETVAGIATHMRNFWDPRMRTQIIALANQKPDSLPEPVREAVNRLASPA</sequence>
<dbReference type="Proteomes" id="UP001310692">
    <property type="component" value="Unassembled WGS sequence"/>
</dbReference>
<evidence type="ECO:0000313" key="1">
    <source>
        <dbReference type="EMBL" id="MEE2565687.1"/>
    </source>
</evidence>
<proteinExistence type="predicted"/>